<feature type="domain" description="Major facilitator superfamily (MFS) profile" evidence="9">
    <location>
        <begin position="50"/>
        <end position="459"/>
    </location>
</feature>
<name>A0ABQ2GFX2_9PSED</name>
<evidence type="ECO:0000256" key="2">
    <source>
        <dbReference type="ARBA" id="ARBA00022448"/>
    </source>
</evidence>
<evidence type="ECO:0000313" key="10">
    <source>
        <dbReference type="EMBL" id="GGL93398.1"/>
    </source>
</evidence>
<dbReference type="SUPFAM" id="SSF103473">
    <property type="entry name" value="MFS general substrate transporter"/>
    <property type="match status" value="1"/>
</dbReference>
<evidence type="ECO:0000259" key="9">
    <source>
        <dbReference type="PROSITE" id="PS50850"/>
    </source>
</evidence>
<evidence type="ECO:0000256" key="5">
    <source>
        <dbReference type="ARBA" id="ARBA00022692"/>
    </source>
</evidence>
<evidence type="ECO:0000256" key="4">
    <source>
        <dbReference type="ARBA" id="ARBA00022519"/>
    </source>
</evidence>
<sequence length="462" mass="49226">MITHLCLTQAKRTSQAVQKRQRLGNPMTATATYEAAPASPAAPANSTARIATASFIGTAIEFYDFYVYATAAALVIGPVFFPQTSAIAQTLSAFITFGIAFLARPLGSALFGHFGDRIGRKSTLVASLLLMGVSTTLIGLLPGYATIGGWAPVLLCVLRFAQGLGLGGEWGGAALLATENAPKHRRAWFGMFPQLGPSIGFLAANGLFLALAVLLTDEQFKAWGWRIPFILSAALVMVGLYVRLKLTETPVFAKAMERHEKLRLPLTEAITKHWHPMLLGALAMVVCYALFYISTVFSLSYGVKTLGFSREGFLGLLCFAVLFMTLATPLSAWLADRYGRKPVLAISALAALLSGFAMEPLLTHGSTGSIALFLALELFLMGMTFAPMGALLPEIFPTHVRYTGASAAYNLGGILGASVAPYIAQKLADTGGLSWVGGYVSVAALISLIAVLCLKETRDREL</sequence>
<feature type="transmembrane region" description="Helical" evidence="8">
    <location>
        <begin position="313"/>
        <end position="335"/>
    </location>
</feature>
<keyword evidence="4" id="KW-0997">Cell inner membrane</keyword>
<feature type="transmembrane region" description="Helical" evidence="8">
    <location>
        <begin position="342"/>
        <end position="358"/>
    </location>
</feature>
<dbReference type="InterPro" id="IPR004736">
    <property type="entry name" value="MHS_symport"/>
</dbReference>
<dbReference type="Pfam" id="PF07690">
    <property type="entry name" value="MFS_1"/>
    <property type="match status" value="1"/>
</dbReference>
<gene>
    <name evidence="10" type="ORF">GCM10009425_00530</name>
</gene>
<feature type="transmembrane region" description="Helical" evidence="8">
    <location>
        <begin position="87"/>
        <end position="111"/>
    </location>
</feature>
<reference evidence="11" key="1">
    <citation type="journal article" date="2019" name="Int. J. Syst. Evol. Microbiol.">
        <title>The Global Catalogue of Microorganisms (GCM) 10K type strain sequencing project: providing services to taxonomists for standard genome sequencing and annotation.</title>
        <authorList>
            <consortium name="The Broad Institute Genomics Platform"/>
            <consortium name="The Broad Institute Genome Sequencing Center for Infectious Disease"/>
            <person name="Wu L."/>
            <person name="Ma J."/>
        </authorList>
    </citation>
    <scope>NUCLEOTIDE SEQUENCE [LARGE SCALE GENOMIC DNA]</scope>
    <source>
        <strain evidence="11">JCM 13501</strain>
    </source>
</reference>
<comment type="caution">
    <text evidence="10">The sequence shown here is derived from an EMBL/GenBank/DDBJ whole genome shotgun (WGS) entry which is preliminary data.</text>
</comment>
<organism evidence="10 11">
    <name type="scientific">Pseudomonas asuensis</name>
    <dbReference type="NCBI Taxonomy" id="1825787"/>
    <lineage>
        <taxon>Bacteria</taxon>
        <taxon>Pseudomonadati</taxon>
        <taxon>Pseudomonadota</taxon>
        <taxon>Gammaproteobacteria</taxon>
        <taxon>Pseudomonadales</taxon>
        <taxon>Pseudomonadaceae</taxon>
        <taxon>Pseudomonas</taxon>
    </lineage>
</organism>
<proteinExistence type="predicted"/>
<dbReference type="InterPro" id="IPR020846">
    <property type="entry name" value="MFS_dom"/>
</dbReference>
<dbReference type="InterPro" id="IPR005829">
    <property type="entry name" value="Sugar_transporter_CS"/>
</dbReference>
<dbReference type="CDD" id="cd17369">
    <property type="entry name" value="MFS_ShiA_like"/>
    <property type="match status" value="1"/>
</dbReference>
<evidence type="ECO:0000256" key="7">
    <source>
        <dbReference type="ARBA" id="ARBA00023136"/>
    </source>
</evidence>
<keyword evidence="6 8" id="KW-1133">Transmembrane helix</keyword>
<dbReference type="Proteomes" id="UP000616499">
    <property type="component" value="Unassembled WGS sequence"/>
</dbReference>
<evidence type="ECO:0000313" key="11">
    <source>
        <dbReference type="Proteomes" id="UP000616499"/>
    </source>
</evidence>
<dbReference type="NCBIfam" id="TIGR00883">
    <property type="entry name" value="2A0106"/>
    <property type="match status" value="1"/>
</dbReference>
<dbReference type="PANTHER" id="PTHR43045:SF2">
    <property type="entry name" value="INNER MEMBRANE METABOLITE TRANSPORT PROTEIN YHJE"/>
    <property type="match status" value="1"/>
</dbReference>
<dbReference type="Gene3D" id="1.20.1250.20">
    <property type="entry name" value="MFS general substrate transporter like domains"/>
    <property type="match status" value="2"/>
</dbReference>
<accession>A0ABQ2GFX2</accession>
<feature type="transmembrane region" description="Helical" evidence="8">
    <location>
        <begin position="404"/>
        <end position="424"/>
    </location>
</feature>
<dbReference type="InterPro" id="IPR005828">
    <property type="entry name" value="MFS_sugar_transport-like"/>
</dbReference>
<dbReference type="PANTHER" id="PTHR43045">
    <property type="entry name" value="SHIKIMATE TRANSPORTER"/>
    <property type="match status" value="1"/>
</dbReference>
<dbReference type="Pfam" id="PF00083">
    <property type="entry name" value="Sugar_tr"/>
    <property type="match status" value="1"/>
</dbReference>
<comment type="subcellular location">
    <subcellularLocation>
        <location evidence="1">Cell inner membrane</location>
        <topology evidence="1">Multi-pass membrane protein</topology>
    </subcellularLocation>
</comment>
<feature type="transmembrane region" description="Helical" evidence="8">
    <location>
        <begin position="198"/>
        <end position="216"/>
    </location>
</feature>
<feature type="transmembrane region" description="Helical" evidence="8">
    <location>
        <begin position="370"/>
        <end position="392"/>
    </location>
</feature>
<keyword evidence="5 8" id="KW-0812">Transmembrane</keyword>
<keyword evidence="2" id="KW-0813">Transport</keyword>
<keyword evidence="11" id="KW-1185">Reference proteome</keyword>
<feature type="transmembrane region" description="Helical" evidence="8">
    <location>
        <begin position="123"/>
        <end position="144"/>
    </location>
</feature>
<dbReference type="EMBL" id="BMNW01000001">
    <property type="protein sequence ID" value="GGL93398.1"/>
    <property type="molecule type" value="Genomic_DNA"/>
</dbReference>
<feature type="transmembrane region" description="Helical" evidence="8">
    <location>
        <begin position="278"/>
        <end position="301"/>
    </location>
</feature>
<evidence type="ECO:0000256" key="1">
    <source>
        <dbReference type="ARBA" id="ARBA00004429"/>
    </source>
</evidence>
<dbReference type="PROSITE" id="PS50850">
    <property type="entry name" value="MFS"/>
    <property type="match status" value="1"/>
</dbReference>
<evidence type="ECO:0000256" key="3">
    <source>
        <dbReference type="ARBA" id="ARBA00022475"/>
    </source>
</evidence>
<protein>
    <submittedName>
        <fullName evidence="10">MFS transporter</fullName>
    </submittedName>
</protein>
<evidence type="ECO:0000256" key="8">
    <source>
        <dbReference type="SAM" id="Phobius"/>
    </source>
</evidence>
<keyword evidence="7 8" id="KW-0472">Membrane</keyword>
<keyword evidence="3" id="KW-1003">Cell membrane</keyword>
<feature type="transmembrane region" description="Helical" evidence="8">
    <location>
        <begin position="222"/>
        <end position="242"/>
    </location>
</feature>
<feature type="transmembrane region" description="Helical" evidence="8">
    <location>
        <begin position="65"/>
        <end position="81"/>
    </location>
</feature>
<dbReference type="InterPro" id="IPR011701">
    <property type="entry name" value="MFS"/>
</dbReference>
<dbReference type="PROSITE" id="PS00216">
    <property type="entry name" value="SUGAR_TRANSPORT_1"/>
    <property type="match status" value="1"/>
</dbReference>
<dbReference type="InterPro" id="IPR036259">
    <property type="entry name" value="MFS_trans_sf"/>
</dbReference>
<evidence type="ECO:0000256" key="6">
    <source>
        <dbReference type="ARBA" id="ARBA00022989"/>
    </source>
</evidence>
<feature type="transmembrane region" description="Helical" evidence="8">
    <location>
        <begin position="436"/>
        <end position="454"/>
    </location>
</feature>